<accession>A0A3D2SIX1</accession>
<dbReference type="GO" id="GO:0016740">
    <property type="term" value="F:transferase activity"/>
    <property type="evidence" value="ECO:0007669"/>
    <property type="project" value="UniProtKB-KW"/>
</dbReference>
<gene>
    <name evidence="1" type="ORF">DHW29_01445</name>
</gene>
<evidence type="ECO:0000313" key="2">
    <source>
        <dbReference type="Proteomes" id="UP000263596"/>
    </source>
</evidence>
<proteinExistence type="predicted"/>
<protein>
    <submittedName>
        <fullName evidence="1">Sulfurtransferase FdhD</fullName>
    </submittedName>
</protein>
<keyword evidence="1" id="KW-0808">Transferase</keyword>
<dbReference type="AlphaFoldDB" id="A0A3D2SIX1"/>
<organism evidence="1 2">
    <name type="scientific">Acinetobacter ursingii</name>
    <dbReference type="NCBI Taxonomy" id="108980"/>
    <lineage>
        <taxon>Bacteria</taxon>
        <taxon>Pseudomonadati</taxon>
        <taxon>Pseudomonadota</taxon>
        <taxon>Gammaproteobacteria</taxon>
        <taxon>Moraxellales</taxon>
        <taxon>Moraxellaceae</taxon>
        <taxon>Acinetobacter</taxon>
    </lineage>
</organism>
<comment type="caution">
    <text evidence="1">The sequence shown here is derived from an EMBL/GenBank/DDBJ whole genome shotgun (WGS) entry which is preliminary data.</text>
</comment>
<reference evidence="1 2" key="1">
    <citation type="journal article" date="2018" name="Nat. Biotechnol.">
        <title>A standardized bacterial taxonomy based on genome phylogeny substantially revises the tree of life.</title>
        <authorList>
            <person name="Parks D.H."/>
            <person name="Chuvochina M."/>
            <person name="Waite D.W."/>
            <person name="Rinke C."/>
            <person name="Skarshewski A."/>
            <person name="Chaumeil P.A."/>
            <person name="Hugenholtz P."/>
        </authorList>
    </citation>
    <scope>NUCLEOTIDE SEQUENCE [LARGE SCALE GENOMIC DNA]</scope>
    <source>
        <strain evidence="1">UBA9669</strain>
    </source>
</reference>
<dbReference type="EMBL" id="DPVE01000028">
    <property type="protein sequence ID" value="HCK28993.1"/>
    <property type="molecule type" value="Genomic_DNA"/>
</dbReference>
<dbReference type="Proteomes" id="UP000263596">
    <property type="component" value="Unassembled WGS sequence"/>
</dbReference>
<sequence length="43" mass="4805">MDDTLQSPLGYEPLIVQRYSHGSVQEQLDDVVQETPVALVYNG</sequence>
<evidence type="ECO:0000313" key="1">
    <source>
        <dbReference type="EMBL" id="HCK28993.1"/>
    </source>
</evidence>
<name>A0A3D2SIX1_9GAMM</name>
<feature type="non-terminal residue" evidence="1">
    <location>
        <position position="43"/>
    </location>
</feature>